<evidence type="ECO:0000256" key="2">
    <source>
        <dbReference type="ARBA" id="ARBA00022737"/>
    </source>
</evidence>
<feature type="compositionally biased region" description="Low complexity" evidence="6">
    <location>
        <begin position="102"/>
        <end position="113"/>
    </location>
</feature>
<feature type="compositionally biased region" description="Low complexity" evidence="6">
    <location>
        <begin position="523"/>
        <end position="539"/>
    </location>
</feature>
<dbReference type="InterPro" id="IPR026319">
    <property type="entry name" value="ZC2HC1A/B-like"/>
</dbReference>
<feature type="compositionally biased region" description="Polar residues" evidence="6">
    <location>
        <begin position="592"/>
        <end position="602"/>
    </location>
</feature>
<feature type="compositionally biased region" description="Polar residues" evidence="6">
    <location>
        <begin position="185"/>
        <end position="196"/>
    </location>
</feature>
<feature type="compositionally biased region" description="Low complexity" evidence="6">
    <location>
        <begin position="275"/>
        <end position="285"/>
    </location>
</feature>
<accession>A0AAN9VYL4</accession>
<evidence type="ECO:0000256" key="1">
    <source>
        <dbReference type="ARBA" id="ARBA00022723"/>
    </source>
</evidence>
<evidence type="ECO:0000256" key="4">
    <source>
        <dbReference type="ARBA" id="ARBA00022833"/>
    </source>
</evidence>
<dbReference type="InterPro" id="IPR049899">
    <property type="entry name" value="Znf_C2HC_C3H"/>
</dbReference>
<keyword evidence="2" id="KW-0677">Repeat</keyword>
<protein>
    <recommendedName>
        <fullName evidence="7">C2HC/C3H-type domain-containing protein</fullName>
    </recommendedName>
</protein>
<feature type="compositionally biased region" description="Basic and acidic residues" evidence="6">
    <location>
        <begin position="114"/>
        <end position="124"/>
    </location>
</feature>
<feature type="region of interest" description="Disordered" evidence="6">
    <location>
        <begin position="586"/>
        <end position="607"/>
    </location>
</feature>
<gene>
    <name evidence="8" type="ORF">R5R35_012951</name>
</gene>
<keyword evidence="9" id="KW-1185">Reference proteome</keyword>
<feature type="compositionally biased region" description="Basic and acidic residues" evidence="6">
    <location>
        <begin position="317"/>
        <end position="328"/>
    </location>
</feature>
<name>A0AAN9VYL4_9ORTH</name>
<sequence>MAEPEDEPPPVLLPCSVCSRTFKPESLQKHLKVCEKQASKKRKVFDSSKQRIQGTELAEFLPKILREKKTEKVVPKKPESNWKEKHLEFVAAIRAARGVEPVSTKSSSAVSKSSNEKCPHCDRNFGPKAFDRHIEWCKEQKARIPKSPASLIQAKERLEARTKYRAPPLAKSKRTLTREKYARVSQHSSKDSSPLGSRSAVAFSKPQPQEVKVPETTSRIPGIRNKPKLSSSSPSCTLPSGNTQVKRREPSPSPSKRPFRSGNTQVKRREPSPSPSKRPFRSGSKTVRKGPIKAKNDDTNTHASLFTSSCNITKIQPTEERHKAREVKPNPVESSSSEEVYDPYVSAERQMMELLSQGDFTQLSPRHNKSIPSSHTESTTVFPSFESSHRSAFVRYSPPDLSHLSNETVIPPSLIAEFEDLFIGSQKSNYINDISDVTDQQNQNIHISLSDIGQNLSNNNLDTVQPVRKPSKIRAKMENAALSLQRSVSLMNYENDMKVGTEASSLIPSDGDNNPLPTLTEISSFPFSSPEPPRVFSSSKSHLEKGDADKRINEEAFMLKSESSISNELFTQLKSHSAGGKFSADSAYGSLNRRSPTHSTGMQMPGKHEEMEGDRMCFMSSSSSESSLPPLCSVQVVKREASNPSLSPSPPHAVDASPVLQSAPRMSKFCHECGSKYPVSLAKFCCECGVRRLAM</sequence>
<feature type="compositionally biased region" description="Low complexity" evidence="6">
    <location>
        <begin position="228"/>
        <end position="240"/>
    </location>
</feature>
<feature type="compositionally biased region" description="Polar residues" evidence="6">
    <location>
        <begin position="301"/>
        <end position="316"/>
    </location>
</feature>
<dbReference type="PANTHER" id="PTHR13555">
    <property type="entry name" value="C2H2 ZINC FINGER CGI-62-RELATED"/>
    <property type="match status" value="1"/>
</dbReference>
<evidence type="ECO:0000256" key="3">
    <source>
        <dbReference type="ARBA" id="ARBA00022771"/>
    </source>
</evidence>
<proteinExistence type="predicted"/>
<evidence type="ECO:0000256" key="6">
    <source>
        <dbReference type="SAM" id="MobiDB-lite"/>
    </source>
</evidence>
<dbReference type="Gene3D" id="3.30.160.60">
    <property type="entry name" value="Classic Zinc Finger"/>
    <property type="match status" value="1"/>
</dbReference>
<dbReference type="GO" id="GO:0008270">
    <property type="term" value="F:zinc ion binding"/>
    <property type="evidence" value="ECO:0007669"/>
    <property type="project" value="UniProtKB-KW"/>
</dbReference>
<feature type="domain" description="C2HC/C3H-type" evidence="7">
    <location>
        <begin position="114"/>
        <end position="143"/>
    </location>
</feature>
<dbReference type="Proteomes" id="UP001378592">
    <property type="component" value="Unassembled WGS sequence"/>
</dbReference>
<dbReference type="Pfam" id="PF13913">
    <property type="entry name" value="zf-C2HC_2"/>
    <property type="match status" value="2"/>
</dbReference>
<comment type="caution">
    <text evidence="8">The sequence shown here is derived from an EMBL/GenBank/DDBJ whole genome shotgun (WGS) entry which is preliminary data.</text>
</comment>
<dbReference type="PANTHER" id="PTHR13555:SF5">
    <property type="entry name" value="ZINC-FINGER OF A C2HC-TYPE"/>
    <property type="match status" value="1"/>
</dbReference>
<dbReference type="EMBL" id="JAZDUA010000007">
    <property type="protein sequence ID" value="KAK7873940.1"/>
    <property type="molecule type" value="Genomic_DNA"/>
</dbReference>
<keyword evidence="4" id="KW-0862">Zinc</keyword>
<dbReference type="PROSITE" id="PS52027">
    <property type="entry name" value="ZF_C2HC_C3H"/>
    <property type="match status" value="2"/>
</dbReference>
<reference evidence="8 9" key="1">
    <citation type="submission" date="2024-03" db="EMBL/GenBank/DDBJ databases">
        <title>The genome assembly and annotation of the cricket Gryllus longicercus Weissman &amp; Gray.</title>
        <authorList>
            <person name="Szrajer S."/>
            <person name="Gray D."/>
            <person name="Ylla G."/>
        </authorList>
    </citation>
    <scope>NUCLEOTIDE SEQUENCE [LARGE SCALE GENOMIC DNA]</scope>
    <source>
        <strain evidence="8">DAG 2021-001</strain>
        <tissue evidence="8">Whole body minus gut</tissue>
    </source>
</reference>
<feature type="region of interest" description="Disordered" evidence="6">
    <location>
        <begin position="101"/>
        <end position="124"/>
    </location>
</feature>
<evidence type="ECO:0000313" key="8">
    <source>
        <dbReference type="EMBL" id="KAK7873940.1"/>
    </source>
</evidence>
<feature type="domain" description="C2HC/C3H-type" evidence="7">
    <location>
        <begin position="11"/>
        <end position="40"/>
    </location>
</feature>
<feature type="region of interest" description="Disordered" evidence="6">
    <location>
        <begin position="505"/>
        <end position="547"/>
    </location>
</feature>
<feature type="region of interest" description="Disordered" evidence="6">
    <location>
        <begin position="141"/>
        <end position="339"/>
    </location>
</feature>
<feature type="compositionally biased region" description="Polar residues" evidence="6">
    <location>
        <begin position="505"/>
        <end position="522"/>
    </location>
</feature>
<dbReference type="AlphaFoldDB" id="A0AAN9VYL4"/>
<keyword evidence="3 5" id="KW-0863">Zinc-finger</keyword>
<evidence type="ECO:0000259" key="7">
    <source>
        <dbReference type="PROSITE" id="PS52027"/>
    </source>
</evidence>
<evidence type="ECO:0000256" key="5">
    <source>
        <dbReference type="PROSITE-ProRule" id="PRU01371"/>
    </source>
</evidence>
<evidence type="ECO:0000313" key="9">
    <source>
        <dbReference type="Proteomes" id="UP001378592"/>
    </source>
</evidence>
<organism evidence="8 9">
    <name type="scientific">Gryllus longicercus</name>
    <dbReference type="NCBI Taxonomy" id="2509291"/>
    <lineage>
        <taxon>Eukaryota</taxon>
        <taxon>Metazoa</taxon>
        <taxon>Ecdysozoa</taxon>
        <taxon>Arthropoda</taxon>
        <taxon>Hexapoda</taxon>
        <taxon>Insecta</taxon>
        <taxon>Pterygota</taxon>
        <taxon>Neoptera</taxon>
        <taxon>Polyneoptera</taxon>
        <taxon>Orthoptera</taxon>
        <taxon>Ensifera</taxon>
        <taxon>Gryllidea</taxon>
        <taxon>Grylloidea</taxon>
        <taxon>Gryllidae</taxon>
        <taxon>Gryllinae</taxon>
        <taxon>Gryllus</taxon>
    </lineage>
</organism>
<keyword evidence="1" id="KW-0479">Metal-binding</keyword>